<dbReference type="InterPro" id="IPR018673">
    <property type="entry name" value="DUF2141"/>
</dbReference>
<keyword evidence="2" id="KW-1185">Reference proteome</keyword>
<proteinExistence type="predicted"/>
<protein>
    <submittedName>
        <fullName evidence="1">DUF2141 domain-containing protein</fullName>
    </submittedName>
</protein>
<evidence type="ECO:0000313" key="1">
    <source>
        <dbReference type="EMBL" id="TGL61954.1"/>
    </source>
</evidence>
<dbReference type="Proteomes" id="UP000297693">
    <property type="component" value="Unassembled WGS sequence"/>
</dbReference>
<comment type="caution">
    <text evidence="1">The sequence shown here is derived from an EMBL/GenBank/DDBJ whole genome shotgun (WGS) entry which is preliminary data.</text>
</comment>
<dbReference type="OrthoDB" id="9788332at2"/>
<reference evidence="1" key="1">
    <citation type="journal article" date="2019" name="PLoS Negl. Trop. Dis.">
        <title>Revisiting the worldwide diversity of Leptospira species in the environment.</title>
        <authorList>
            <person name="Vincent A.T."/>
            <person name="Schiettekatte O."/>
            <person name="Bourhy P."/>
            <person name="Veyrier F.J."/>
            <person name="Picardeau M."/>
        </authorList>
    </citation>
    <scope>NUCLEOTIDE SEQUENCE [LARGE SCALE GENOMIC DNA]</scope>
    <source>
        <strain evidence="1">201702476</strain>
    </source>
</reference>
<sequence>MKKTGIVIAGFLAIFQSQLQAIDLDVEVQRRISNSSIISCAIFESADGFPSDSSKRLLGVIAVIEKENKPICKFKGLALKKYAVAVLEDLNGNGGMDKTMIGMPKEPWGVSNNAPMHTFGPPTFEEASFQLTTNKTIQIKLNP</sequence>
<accession>A0A4R9KAX0</accession>
<dbReference type="RefSeq" id="WP_135622747.1">
    <property type="nucleotide sequence ID" value="NZ_RQGD01000014.1"/>
</dbReference>
<name>A0A4R9KAX0_9LEPT</name>
<organism evidence="1 2">
    <name type="scientific">Leptospira ognonensis</name>
    <dbReference type="NCBI Taxonomy" id="2484945"/>
    <lineage>
        <taxon>Bacteria</taxon>
        <taxon>Pseudomonadati</taxon>
        <taxon>Spirochaetota</taxon>
        <taxon>Spirochaetia</taxon>
        <taxon>Leptospirales</taxon>
        <taxon>Leptospiraceae</taxon>
        <taxon>Leptospira</taxon>
    </lineage>
</organism>
<evidence type="ECO:0000313" key="2">
    <source>
        <dbReference type="Proteomes" id="UP000297693"/>
    </source>
</evidence>
<dbReference type="Pfam" id="PF09912">
    <property type="entry name" value="DUF2141"/>
    <property type="match status" value="1"/>
</dbReference>
<gene>
    <name evidence="1" type="ORF">EHQ58_04940</name>
</gene>
<dbReference type="EMBL" id="RQGD01000014">
    <property type="protein sequence ID" value="TGL61954.1"/>
    <property type="molecule type" value="Genomic_DNA"/>
</dbReference>
<dbReference type="AlphaFoldDB" id="A0A4R9KAX0"/>